<keyword evidence="3" id="KW-0479">Metal-binding</keyword>
<evidence type="ECO:0000256" key="2">
    <source>
        <dbReference type="ARBA" id="ARBA00006247"/>
    </source>
</evidence>
<dbReference type="Gene3D" id="1.10.150.900">
    <property type="match status" value="1"/>
</dbReference>
<sequence>MTVDPSALDTSGVAQLCADLIRIDTSNFGDDPRTKPERPAADFVVEYLRRYGYEPIIIESKPGRANVVLRVPGTDPGLPALVVHGHLDVVPAVAEDWTVDPFGGIIKDGYVWGRGAVDMKNMDAMMLTVLADMKERGWQPQRDLIVAFFADEEAGGVWGAQWMAEHHPELFEGATEAISEVGGYSVDIEGQTVYLIQTGEKGMDWLTLSARGRAGHGSQVNEDNAITKLAAAVARIGERKWPLQLTDTVRSLLVTVSELTGLPFSEDPEDLAALVRSLGPAAPFVGATLRTQSNPSQLDGGYKANVIPATAQATVDMRPIPGTEEEAHQTIRDLAGAGVDVSSIVRYDGFEVPFDAPVVERMSEALLVEDPTAIVAPYMLSGGTDNKQLLPLGIQGYGFVPMALPADFNFSAMFHGNDERVPISALEFGTRVLARFLAG</sequence>
<organism evidence="7 8">
    <name type="scientific">Flaviflexus salsibiostraticola</name>
    <dbReference type="NCBI Taxonomy" id="1282737"/>
    <lineage>
        <taxon>Bacteria</taxon>
        <taxon>Bacillati</taxon>
        <taxon>Actinomycetota</taxon>
        <taxon>Actinomycetes</taxon>
        <taxon>Actinomycetales</taxon>
        <taxon>Actinomycetaceae</taxon>
        <taxon>Flaviflexus</taxon>
    </lineage>
</organism>
<dbReference type="FunFam" id="1.10.150.900:FF:000002">
    <property type="entry name" value="M20/M25/M40 family peptidase"/>
    <property type="match status" value="1"/>
</dbReference>
<evidence type="ECO:0000313" key="8">
    <source>
        <dbReference type="Proteomes" id="UP000270021"/>
    </source>
</evidence>
<evidence type="ECO:0000259" key="6">
    <source>
        <dbReference type="Pfam" id="PF07687"/>
    </source>
</evidence>
<evidence type="ECO:0000256" key="1">
    <source>
        <dbReference type="ARBA" id="ARBA00001947"/>
    </source>
</evidence>
<dbReference type="AlphaFoldDB" id="A0A3S8Z6W1"/>
<evidence type="ECO:0000256" key="4">
    <source>
        <dbReference type="ARBA" id="ARBA00022801"/>
    </source>
</evidence>
<dbReference type="Gene3D" id="3.40.630.10">
    <property type="entry name" value="Zn peptidases"/>
    <property type="match status" value="1"/>
</dbReference>
<dbReference type="EMBL" id="CP034438">
    <property type="protein sequence ID" value="AZN29146.1"/>
    <property type="molecule type" value="Genomic_DNA"/>
</dbReference>
<dbReference type="Proteomes" id="UP000270021">
    <property type="component" value="Chromosome"/>
</dbReference>
<gene>
    <name evidence="7" type="ORF">EJO69_01660</name>
</gene>
<keyword evidence="8" id="KW-1185">Reference proteome</keyword>
<dbReference type="SUPFAM" id="SSF55031">
    <property type="entry name" value="Bacterial exopeptidase dimerisation domain"/>
    <property type="match status" value="1"/>
</dbReference>
<dbReference type="Gene3D" id="3.30.70.360">
    <property type="match status" value="1"/>
</dbReference>
<dbReference type="NCBIfam" id="NF005913">
    <property type="entry name" value="PRK07906.1"/>
    <property type="match status" value="1"/>
</dbReference>
<accession>A0A3S8Z6W1</accession>
<proteinExistence type="inferred from homology"/>
<dbReference type="PANTHER" id="PTHR43808">
    <property type="entry name" value="ACETYLORNITHINE DEACETYLASE"/>
    <property type="match status" value="1"/>
</dbReference>
<comment type="similarity">
    <text evidence="2">Belongs to the peptidase M20A family.</text>
</comment>
<comment type="cofactor">
    <cofactor evidence="1">
        <name>Zn(2+)</name>
        <dbReference type="ChEBI" id="CHEBI:29105"/>
    </cofactor>
</comment>
<keyword evidence="5" id="KW-0862">Zinc</keyword>
<dbReference type="OrthoDB" id="7055905at2"/>
<dbReference type="GO" id="GO:0016787">
    <property type="term" value="F:hydrolase activity"/>
    <property type="evidence" value="ECO:0007669"/>
    <property type="project" value="UniProtKB-KW"/>
</dbReference>
<evidence type="ECO:0000256" key="5">
    <source>
        <dbReference type="ARBA" id="ARBA00022833"/>
    </source>
</evidence>
<evidence type="ECO:0000313" key="7">
    <source>
        <dbReference type="EMBL" id="AZN29146.1"/>
    </source>
</evidence>
<reference evidence="7 8" key="1">
    <citation type="submission" date="2018-12" db="EMBL/GenBank/DDBJ databases">
        <title>Complete genome sequence of Flaviflexus salsibiostraticola KCTC 33148.</title>
        <authorList>
            <person name="Bae J.-W."/>
        </authorList>
    </citation>
    <scope>NUCLEOTIDE SEQUENCE [LARGE SCALE GENOMIC DNA]</scope>
    <source>
        <strain evidence="7 8">KCTC 33148</strain>
    </source>
</reference>
<dbReference type="GO" id="GO:0046872">
    <property type="term" value="F:metal ion binding"/>
    <property type="evidence" value="ECO:0007669"/>
    <property type="project" value="UniProtKB-KW"/>
</dbReference>
<name>A0A3S8Z6W1_9ACTO</name>
<keyword evidence="4 7" id="KW-0378">Hydrolase</keyword>
<dbReference type="PROSITE" id="PS00759">
    <property type="entry name" value="ARGE_DAPE_CPG2_2"/>
    <property type="match status" value="1"/>
</dbReference>
<feature type="domain" description="Peptidase M20 dimerisation" evidence="6">
    <location>
        <begin position="198"/>
        <end position="329"/>
    </location>
</feature>
<dbReference type="SUPFAM" id="SSF53187">
    <property type="entry name" value="Zn-dependent exopeptidases"/>
    <property type="match status" value="1"/>
</dbReference>
<protein>
    <submittedName>
        <fullName evidence="7">M20/M25/M40 family metallo-hydrolase</fullName>
    </submittedName>
</protein>
<dbReference type="KEGG" id="fsl:EJO69_01660"/>
<dbReference type="Pfam" id="PF07687">
    <property type="entry name" value="M20_dimer"/>
    <property type="match status" value="1"/>
</dbReference>
<dbReference type="Pfam" id="PF01546">
    <property type="entry name" value="Peptidase_M20"/>
    <property type="match status" value="1"/>
</dbReference>
<dbReference type="PIRSF" id="PIRSF036696">
    <property type="entry name" value="ACY-1"/>
    <property type="match status" value="1"/>
</dbReference>
<dbReference type="InterPro" id="IPR001261">
    <property type="entry name" value="ArgE/DapE_CS"/>
</dbReference>
<dbReference type="InterPro" id="IPR036264">
    <property type="entry name" value="Bact_exopeptidase_dim_dom"/>
</dbReference>
<dbReference type="RefSeq" id="WP_126038366.1">
    <property type="nucleotide sequence ID" value="NZ_CP034438.1"/>
</dbReference>
<dbReference type="InterPro" id="IPR011650">
    <property type="entry name" value="Peptidase_M20_dimer"/>
</dbReference>
<dbReference type="InterPro" id="IPR050072">
    <property type="entry name" value="Peptidase_M20A"/>
</dbReference>
<evidence type="ECO:0000256" key="3">
    <source>
        <dbReference type="ARBA" id="ARBA00022723"/>
    </source>
</evidence>
<dbReference type="PANTHER" id="PTHR43808:SF8">
    <property type="entry name" value="PEPTIDASE M20 DIMERISATION DOMAIN-CONTAINING PROTEIN"/>
    <property type="match status" value="1"/>
</dbReference>
<dbReference type="InterPro" id="IPR002933">
    <property type="entry name" value="Peptidase_M20"/>
</dbReference>